<feature type="transmembrane region" description="Helical" evidence="10">
    <location>
        <begin position="227"/>
        <end position="245"/>
    </location>
</feature>
<dbReference type="Pfam" id="PF01061">
    <property type="entry name" value="ABC2_membrane"/>
    <property type="match status" value="1"/>
</dbReference>
<dbReference type="PRINTS" id="PR00164">
    <property type="entry name" value="ABC2TRNSPORT"/>
</dbReference>
<keyword evidence="8 10" id="KW-0472">Membrane</keyword>
<evidence type="ECO:0000256" key="10">
    <source>
        <dbReference type="RuleBase" id="RU361157"/>
    </source>
</evidence>
<name>A0ABY7NCI2_9MICO</name>
<feature type="transmembrane region" description="Helical" evidence="10">
    <location>
        <begin position="162"/>
        <end position="182"/>
    </location>
</feature>
<evidence type="ECO:0000256" key="4">
    <source>
        <dbReference type="ARBA" id="ARBA00022475"/>
    </source>
</evidence>
<evidence type="ECO:0000256" key="7">
    <source>
        <dbReference type="ARBA" id="ARBA00022989"/>
    </source>
</evidence>
<feature type="transmembrane region" description="Helical" evidence="10">
    <location>
        <begin position="129"/>
        <end position="150"/>
    </location>
</feature>
<dbReference type="InterPro" id="IPR013525">
    <property type="entry name" value="ABC2_TM"/>
</dbReference>
<keyword evidence="7 10" id="KW-1133">Transmembrane helix</keyword>
<evidence type="ECO:0000256" key="8">
    <source>
        <dbReference type="ARBA" id="ARBA00023136"/>
    </source>
</evidence>
<dbReference type="EMBL" id="CP075584">
    <property type="protein sequence ID" value="WBM79477.1"/>
    <property type="molecule type" value="Genomic_DNA"/>
</dbReference>
<evidence type="ECO:0000256" key="5">
    <source>
        <dbReference type="ARBA" id="ARBA00022519"/>
    </source>
</evidence>
<comment type="subcellular location">
    <subcellularLocation>
        <location evidence="1">Cell inner membrane</location>
        <topology evidence="1">Multi-pass membrane protein</topology>
    </subcellularLocation>
    <subcellularLocation>
        <location evidence="10">Cell membrane</location>
        <topology evidence="10">Multi-pass membrane protein</topology>
    </subcellularLocation>
</comment>
<evidence type="ECO:0000256" key="2">
    <source>
        <dbReference type="ARBA" id="ARBA00007783"/>
    </source>
</evidence>
<keyword evidence="13" id="KW-1185">Reference proteome</keyword>
<gene>
    <name evidence="12" type="ORF">KIV56_14190</name>
</gene>
<evidence type="ECO:0000313" key="13">
    <source>
        <dbReference type="Proteomes" id="UP001212421"/>
    </source>
</evidence>
<dbReference type="InterPro" id="IPR000412">
    <property type="entry name" value="ABC_2_transport"/>
</dbReference>
<feature type="transmembrane region" description="Helical" evidence="10">
    <location>
        <begin position="52"/>
        <end position="78"/>
    </location>
</feature>
<protein>
    <recommendedName>
        <fullName evidence="10">Transport permease protein</fullName>
    </recommendedName>
</protein>
<keyword evidence="4 10" id="KW-1003">Cell membrane</keyword>
<accession>A0ABY7NCI2</accession>
<sequence length="260" mass="28599">MLALLVRRDLKSRYKDSALGFVWTLIRPLTQLFIYYVVIGKFLSAERGIPEFAIYVFTGLTAYGLFSEVIGGGTASIVGNSGLIKKIYLPREVFPLASVGSALFNFLIQFVIILVATAALGSFPATPDFIYFIPSFLVLLVYSTAFGLLLSAVNVYLRDVQYLVEVILLLALWASPVVYSWSMVKGILGGGLALQIYTNNPITLGVLGFQRSLWLGGQGVAEYPSDLMMRLGVAFFIGVVLLLIFHRIFTRIQGNFAQAL</sequence>
<feature type="transmembrane region" description="Helical" evidence="10">
    <location>
        <begin position="99"/>
        <end position="123"/>
    </location>
</feature>
<dbReference type="PROSITE" id="PS51012">
    <property type="entry name" value="ABC_TM2"/>
    <property type="match status" value="1"/>
</dbReference>
<evidence type="ECO:0000259" key="11">
    <source>
        <dbReference type="PROSITE" id="PS51012"/>
    </source>
</evidence>
<keyword evidence="3 10" id="KW-0813">Transport</keyword>
<keyword evidence="6 10" id="KW-0812">Transmembrane</keyword>
<evidence type="ECO:0000256" key="6">
    <source>
        <dbReference type="ARBA" id="ARBA00022692"/>
    </source>
</evidence>
<feature type="domain" description="ABC transmembrane type-2" evidence="11">
    <location>
        <begin position="19"/>
        <end position="252"/>
    </location>
</feature>
<reference evidence="12 13" key="1">
    <citation type="submission" date="2021-05" db="EMBL/GenBank/DDBJ databases">
        <authorList>
            <person name="Kumar R."/>
            <person name="Kumar A."/>
            <person name="Mukhia S."/>
        </authorList>
    </citation>
    <scope>NUCLEOTIDE SEQUENCE [LARGE SCALE GENOMIC DNA]</scope>
    <source>
        <strain evidence="12 13">ERMR7:08</strain>
    </source>
</reference>
<feature type="transmembrane region" description="Helical" evidence="10">
    <location>
        <begin position="21"/>
        <end position="40"/>
    </location>
</feature>
<dbReference type="InterPro" id="IPR047817">
    <property type="entry name" value="ABC2_TM_bact-type"/>
</dbReference>
<proteinExistence type="inferred from homology"/>
<keyword evidence="9" id="KW-0046">Antibiotic resistance</keyword>
<evidence type="ECO:0000256" key="1">
    <source>
        <dbReference type="ARBA" id="ARBA00004429"/>
    </source>
</evidence>
<evidence type="ECO:0000256" key="9">
    <source>
        <dbReference type="ARBA" id="ARBA00023251"/>
    </source>
</evidence>
<dbReference type="RefSeq" id="WP_281534056.1">
    <property type="nucleotide sequence ID" value="NZ_CP075584.1"/>
</dbReference>
<evidence type="ECO:0000256" key="3">
    <source>
        <dbReference type="ARBA" id="ARBA00022448"/>
    </source>
</evidence>
<keyword evidence="5" id="KW-0997">Cell inner membrane</keyword>
<dbReference type="PANTHER" id="PTHR30413:SF8">
    <property type="entry name" value="TRANSPORT PERMEASE PROTEIN"/>
    <property type="match status" value="1"/>
</dbReference>
<evidence type="ECO:0000313" key="12">
    <source>
        <dbReference type="EMBL" id="WBM79477.1"/>
    </source>
</evidence>
<dbReference type="Proteomes" id="UP001212421">
    <property type="component" value="Chromosome"/>
</dbReference>
<dbReference type="PANTHER" id="PTHR30413">
    <property type="entry name" value="INNER MEMBRANE TRANSPORT PERMEASE"/>
    <property type="match status" value="1"/>
</dbReference>
<comment type="similarity">
    <text evidence="2 10">Belongs to the ABC-2 integral membrane protein family.</text>
</comment>
<organism evidence="12 13">
    <name type="scientific">Cryobacterium breve</name>
    <dbReference type="NCBI Taxonomy" id="1259258"/>
    <lineage>
        <taxon>Bacteria</taxon>
        <taxon>Bacillati</taxon>
        <taxon>Actinomycetota</taxon>
        <taxon>Actinomycetes</taxon>
        <taxon>Micrococcales</taxon>
        <taxon>Microbacteriaceae</taxon>
        <taxon>Cryobacterium</taxon>
    </lineage>
</organism>